<evidence type="ECO:0000256" key="3">
    <source>
        <dbReference type="PROSITE-ProRule" id="PRU01091"/>
    </source>
</evidence>
<dbReference type="GO" id="GO:0000976">
    <property type="term" value="F:transcription cis-regulatory region binding"/>
    <property type="evidence" value="ECO:0007669"/>
    <property type="project" value="TreeGrafter"/>
</dbReference>
<dbReference type="InterPro" id="IPR011006">
    <property type="entry name" value="CheY-like_superfamily"/>
</dbReference>
<accession>A0A7I7XJ84</accession>
<feature type="domain" description="OmpR/PhoB-type" evidence="6">
    <location>
        <begin position="137"/>
        <end position="235"/>
    </location>
</feature>
<dbReference type="Gene3D" id="1.10.10.10">
    <property type="entry name" value="Winged helix-like DNA-binding domain superfamily/Winged helix DNA-binding domain"/>
    <property type="match status" value="1"/>
</dbReference>
<evidence type="ECO:0000256" key="4">
    <source>
        <dbReference type="SAM" id="MobiDB-lite"/>
    </source>
</evidence>
<dbReference type="PANTHER" id="PTHR48111">
    <property type="entry name" value="REGULATOR OF RPOS"/>
    <property type="match status" value="1"/>
</dbReference>
<keyword evidence="2" id="KW-0597">Phosphoprotein</keyword>
<evidence type="ECO:0000313" key="7">
    <source>
        <dbReference type="EMBL" id="BBZ29276.1"/>
    </source>
</evidence>
<dbReference type="Proteomes" id="UP000466517">
    <property type="component" value="Chromosome"/>
</dbReference>
<keyword evidence="8" id="KW-1185">Reference proteome</keyword>
<evidence type="ECO:0000256" key="2">
    <source>
        <dbReference type="PROSITE-ProRule" id="PRU00169"/>
    </source>
</evidence>
<dbReference type="AlphaFoldDB" id="A0A7I7XJ84"/>
<dbReference type="RefSeq" id="WP_163739691.1">
    <property type="nucleotide sequence ID" value="NZ_AP022610.1"/>
</dbReference>
<dbReference type="InterPro" id="IPR039420">
    <property type="entry name" value="WalR-like"/>
</dbReference>
<dbReference type="CDD" id="cd00383">
    <property type="entry name" value="trans_reg_C"/>
    <property type="match status" value="1"/>
</dbReference>
<organism evidence="7 8">
    <name type="scientific">Mycolicibacterium madagascariense</name>
    <dbReference type="NCBI Taxonomy" id="212765"/>
    <lineage>
        <taxon>Bacteria</taxon>
        <taxon>Bacillati</taxon>
        <taxon>Actinomycetota</taxon>
        <taxon>Actinomycetes</taxon>
        <taxon>Mycobacteriales</taxon>
        <taxon>Mycobacteriaceae</taxon>
        <taxon>Mycolicibacterium</taxon>
    </lineage>
</organism>
<dbReference type="PANTHER" id="PTHR48111:SF28">
    <property type="entry name" value="TRANSCRIPTIONAL REGULATORY PROTEIN TCRX-RELATED"/>
    <property type="match status" value="1"/>
</dbReference>
<protein>
    <submittedName>
        <fullName evidence="7">DNA-binding response regulator</fullName>
    </submittedName>
</protein>
<feature type="region of interest" description="Disordered" evidence="4">
    <location>
        <begin position="236"/>
        <end position="256"/>
    </location>
</feature>
<dbReference type="KEGG" id="mmag:MMAD_35710"/>
<feature type="domain" description="Response regulatory" evidence="5">
    <location>
        <begin position="14"/>
        <end position="128"/>
    </location>
</feature>
<dbReference type="PROSITE" id="PS51755">
    <property type="entry name" value="OMPR_PHOB"/>
    <property type="match status" value="1"/>
</dbReference>
<reference evidence="7 8" key="1">
    <citation type="journal article" date="2019" name="Emerg. Microbes Infect.">
        <title>Comprehensive subspecies identification of 175 nontuberculous mycobacteria species based on 7547 genomic profiles.</title>
        <authorList>
            <person name="Matsumoto Y."/>
            <person name="Kinjo T."/>
            <person name="Motooka D."/>
            <person name="Nabeya D."/>
            <person name="Jung N."/>
            <person name="Uechi K."/>
            <person name="Horii T."/>
            <person name="Iida T."/>
            <person name="Fujita J."/>
            <person name="Nakamura S."/>
        </authorList>
    </citation>
    <scope>NUCLEOTIDE SEQUENCE [LARGE SCALE GENOMIC DNA]</scope>
    <source>
        <strain evidence="7 8">JCM 13574</strain>
    </source>
</reference>
<dbReference type="SMART" id="SM00862">
    <property type="entry name" value="Trans_reg_C"/>
    <property type="match status" value="1"/>
</dbReference>
<sequence length="256" mass="28511">MALPGTLPQDSRGRVLIVHRNDDVVDLLSTSLSFRGFEIDTASDAAEAFDRVYLARPAAVILDVELRDMHGIEVLRRLRADGVDSAVLLVTGREALQDRITGLNAGADDCLSRPFGVDELIARLDIVLRRTAPRRVTRRLVVADLEVDEQSRTVTRAGVPVPLSPTEFTLLQYLVIKAGTVVSRQDIVDYLSRHLHVDKDVHLDSHMSHLRHKVDVNEEDSLIHTVRGLGYVLRQPHAHKPEDHPDVSVDGLSEAW</sequence>
<name>A0A7I7XJ84_9MYCO</name>
<dbReference type="GO" id="GO:0000156">
    <property type="term" value="F:phosphorelay response regulator activity"/>
    <property type="evidence" value="ECO:0007669"/>
    <property type="project" value="TreeGrafter"/>
</dbReference>
<keyword evidence="1 3" id="KW-0238">DNA-binding</keyword>
<dbReference type="GO" id="GO:0006355">
    <property type="term" value="P:regulation of DNA-templated transcription"/>
    <property type="evidence" value="ECO:0007669"/>
    <property type="project" value="InterPro"/>
</dbReference>
<dbReference type="Pfam" id="PF00486">
    <property type="entry name" value="Trans_reg_C"/>
    <property type="match status" value="1"/>
</dbReference>
<dbReference type="InterPro" id="IPR001867">
    <property type="entry name" value="OmpR/PhoB-type_DNA-bd"/>
</dbReference>
<gene>
    <name evidence="7" type="primary">phoP_1</name>
    <name evidence="7" type="ORF">MMAD_35710</name>
</gene>
<evidence type="ECO:0000259" key="5">
    <source>
        <dbReference type="PROSITE" id="PS50110"/>
    </source>
</evidence>
<proteinExistence type="predicted"/>
<dbReference type="SUPFAM" id="SSF52172">
    <property type="entry name" value="CheY-like"/>
    <property type="match status" value="1"/>
</dbReference>
<evidence type="ECO:0000259" key="6">
    <source>
        <dbReference type="PROSITE" id="PS51755"/>
    </source>
</evidence>
<dbReference type="InterPro" id="IPR001789">
    <property type="entry name" value="Sig_transdc_resp-reg_receiver"/>
</dbReference>
<dbReference type="SMART" id="SM00448">
    <property type="entry name" value="REC"/>
    <property type="match status" value="1"/>
</dbReference>
<evidence type="ECO:0000313" key="8">
    <source>
        <dbReference type="Proteomes" id="UP000466517"/>
    </source>
</evidence>
<evidence type="ECO:0000256" key="1">
    <source>
        <dbReference type="ARBA" id="ARBA00023125"/>
    </source>
</evidence>
<dbReference type="Gene3D" id="3.40.50.2300">
    <property type="match status" value="1"/>
</dbReference>
<dbReference type="EMBL" id="AP022610">
    <property type="protein sequence ID" value="BBZ29276.1"/>
    <property type="molecule type" value="Genomic_DNA"/>
</dbReference>
<dbReference type="InterPro" id="IPR036388">
    <property type="entry name" value="WH-like_DNA-bd_sf"/>
</dbReference>
<dbReference type="Pfam" id="PF00072">
    <property type="entry name" value="Response_reg"/>
    <property type="match status" value="1"/>
</dbReference>
<dbReference type="GO" id="GO:0032993">
    <property type="term" value="C:protein-DNA complex"/>
    <property type="evidence" value="ECO:0007669"/>
    <property type="project" value="TreeGrafter"/>
</dbReference>
<feature type="DNA-binding region" description="OmpR/PhoB-type" evidence="3">
    <location>
        <begin position="137"/>
        <end position="235"/>
    </location>
</feature>
<dbReference type="PROSITE" id="PS50110">
    <property type="entry name" value="RESPONSE_REGULATORY"/>
    <property type="match status" value="1"/>
</dbReference>
<dbReference type="GO" id="GO:0005829">
    <property type="term" value="C:cytosol"/>
    <property type="evidence" value="ECO:0007669"/>
    <property type="project" value="TreeGrafter"/>
</dbReference>
<feature type="modified residue" description="4-aspartylphosphate" evidence="2">
    <location>
        <position position="63"/>
    </location>
</feature>